<keyword evidence="3" id="KW-1185">Reference proteome</keyword>
<gene>
    <name evidence="2" type="ORF">JOF36_007328</name>
</gene>
<evidence type="ECO:0000313" key="2">
    <source>
        <dbReference type="EMBL" id="MBP2371555.1"/>
    </source>
</evidence>
<feature type="transmembrane region" description="Helical" evidence="1">
    <location>
        <begin position="93"/>
        <end position="111"/>
    </location>
</feature>
<reference evidence="2 3" key="1">
    <citation type="submission" date="2021-03" db="EMBL/GenBank/DDBJ databases">
        <title>Sequencing the genomes of 1000 actinobacteria strains.</title>
        <authorList>
            <person name="Klenk H.-P."/>
        </authorList>
    </citation>
    <scope>NUCLEOTIDE SEQUENCE [LARGE SCALE GENOMIC DNA]</scope>
    <source>
        <strain evidence="2 3">DSM 45256</strain>
    </source>
</reference>
<name>A0ABS4W5S5_9PSEU</name>
<dbReference type="RefSeq" id="WP_210036703.1">
    <property type="nucleotide sequence ID" value="NZ_JAGINU010000003.1"/>
</dbReference>
<feature type="transmembrane region" description="Helical" evidence="1">
    <location>
        <begin position="156"/>
        <end position="182"/>
    </location>
</feature>
<dbReference type="EMBL" id="JAGINU010000003">
    <property type="protein sequence ID" value="MBP2371555.1"/>
    <property type="molecule type" value="Genomic_DNA"/>
</dbReference>
<feature type="transmembrane region" description="Helical" evidence="1">
    <location>
        <begin position="123"/>
        <end position="144"/>
    </location>
</feature>
<proteinExistence type="predicted"/>
<sequence>MVDDNDAEIATRGPVRGPSVSSRTVAVVITALIFGALVYVSNLAPQIFSLQLIYPAAGVGPAFGAWFGFWGGLGAILGNVLASIPIGQNPLPLLPAFLAQGLFMWLPALLYRRDRVRGIGDWVRLFGVSLLASVLVGLILIWNLDALGQVPFAAGLWTIFPGVVIGDTFWMVVLGPIILNVVSPYVAKAGLSFRGFF</sequence>
<feature type="transmembrane region" description="Helical" evidence="1">
    <location>
        <begin position="52"/>
        <end position="73"/>
    </location>
</feature>
<protein>
    <submittedName>
        <fullName evidence="2">Integral membrane sensor domain MASE1</fullName>
    </submittedName>
</protein>
<keyword evidence="1" id="KW-1133">Transmembrane helix</keyword>
<organism evidence="2 3">
    <name type="scientific">Pseudonocardia parietis</name>
    <dbReference type="NCBI Taxonomy" id="570936"/>
    <lineage>
        <taxon>Bacteria</taxon>
        <taxon>Bacillati</taxon>
        <taxon>Actinomycetota</taxon>
        <taxon>Actinomycetes</taxon>
        <taxon>Pseudonocardiales</taxon>
        <taxon>Pseudonocardiaceae</taxon>
        <taxon>Pseudonocardia</taxon>
    </lineage>
</organism>
<keyword evidence="1" id="KW-0812">Transmembrane</keyword>
<evidence type="ECO:0000256" key="1">
    <source>
        <dbReference type="SAM" id="Phobius"/>
    </source>
</evidence>
<evidence type="ECO:0000313" key="3">
    <source>
        <dbReference type="Proteomes" id="UP001519295"/>
    </source>
</evidence>
<feature type="transmembrane region" description="Helical" evidence="1">
    <location>
        <begin position="20"/>
        <end position="40"/>
    </location>
</feature>
<keyword evidence="1" id="KW-0472">Membrane</keyword>
<comment type="caution">
    <text evidence="2">The sequence shown here is derived from an EMBL/GenBank/DDBJ whole genome shotgun (WGS) entry which is preliminary data.</text>
</comment>
<dbReference type="Proteomes" id="UP001519295">
    <property type="component" value="Unassembled WGS sequence"/>
</dbReference>
<accession>A0ABS4W5S5</accession>